<evidence type="ECO:0000256" key="2">
    <source>
        <dbReference type="ARBA" id="ARBA00074555"/>
    </source>
</evidence>
<dbReference type="PATRIC" id="fig|56193.3.peg.5338"/>
<dbReference type="InterPro" id="IPR036661">
    <property type="entry name" value="Luciferase-like_sf"/>
</dbReference>
<dbReference type="InterPro" id="IPR019949">
    <property type="entry name" value="CmoO-like"/>
</dbReference>
<keyword evidence="4" id="KW-0560">Oxidoreductase</keyword>
<name>A0A0M3AHT1_9SPHN</name>
<dbReference type="STRING" id="56193.YP76_25270"/>
<evidence type="ECO:0000313" key="5">
    <source>
        <dbReference type="Proteomes" id="UP000033874"/>
    </source>
</evidence>
<dbReference type="RefSeq" id="WP_046766139.1">
    <property type="nucleotide sequence ID" value="NZ_LBIC01000021.1"/>
</dbReference>
<dbReference type="Pfam" id="PF00296">
    <property type="entry name" value="Bac_luciferase"/>
    <property type="match status" value="1"/>
</dbReference>
<keyword evidence="5" id="KW-1185">Reference proteome</keyword>
<evidence type="ECO:0000313" key="4">
    <source>
        <dbReference type="EMBL" id="KKW89395.1"/>
    </source>
</evidence>
<gene>
    <name evidence="4" type="ORF">YP76_25270</name>
</gene>
<dbReference type="InterPro" id="IPR011251">
    <property type="entry name" value="Luciferase-like_dom"/>
</dbReference>
<dbReference type="AlphaFoldDB" id="A0A0M3AHT1"/>
<comment type="similarity">
    <text evidence="1">To bacterial alkanal monooxygenase alpha and beta chains.</text>
</comment>
<dbReference type="GO" id="GO:0005829">
    <property type="term" value="C:cytosol"/>
    <property type="evidence" value="ECO:0007669"/>
    <property type="project" value="TreeGrafter"/>
</dbReference>
<dbReference type="PANTHER" id="PTHR30137">
    <property type="entry name" value="LUCIFERASE-LIKE MONOOXYGENASE"/>
    <property type="match status" value="1"/>
</dbReference>
<dbReference type="Gene3D" id="3.20.20.30">
    <property type="entry name" value="Luciferase-like domain"/>
    <property type="match status" value="1"/>
</dbReference>
<dbReference type="FunFam" id="3.20.20.30:FF:000002">
    <property type="entry name" value="LLM class flavin-dependent oxidoreductase"/>
    <property type="match status" value="1"/>
</dbReference>
<dbReference type="EMBL" id="LBIC01000021">
    <property type="protein sequence ID" value="KKW89395.1"/>
    <property type="molecule type" value="Genomic_DNA"/>
</dbReference>
<dbReference type="CDD" id="cd00347">
    <property type="entry name" value="Flavin_utilizing_monoxygenases"/>
    <property type="match status" value="1"/>
</dbReference>
<keyword evidence="4" id="KW-0503">Monooxygenase</keyword>
<feature type="domain" description="Luciferase-like" evidence="3">
    <location>
        <begin position="3"/>
        <end position="262"/>
    </location>
</feature>
<dbReference type="Proteomes" id="UP000033874">
    <property type="component" value="Unassembled WGS sequence"/>
</dbReference>
<evidence type="ECO:0000256" key="1">
    <source>
        <dbReference type="ARBA" id="ARBA00007789"/>
    </source>
</evidence>
<protein>
    <recommendedName>
        <fullName evidence="2">Luciferase-like monooxygenase</fullName>
    </recommendedName>
</protein>
<dbReference type="GO" id="GO:0016705">
    <property type="term" value="F:oxidoreductase activity, acting on paired donors, with incorporation or reduction of molecular oxygen"/>
    <property type="evidence" value="ECO:0007669"/>
    <property type="project" value="InterPro"/>
</dbReference>
<dbReference type="SUPFAM" id="SSF51679">
    <property type="entry name" value="Bacterial luciferase-like"/>
    <property type="match status" value="1"/>
</dbReference>
<sequence length="338" mass="35823">MTRFSVLDLVPVNEGSTPGEALERAAAFASHAEALGFHRYWVAEHHGMAGIASAATAVVLAHIGRATSRIRIGAGGIMLPNHAPLLIAEQFGTLAALFPGRVDLGLGRAPGSDQRVAQAMRRTLTGGPDEFPRDVMELQAYFAGDARLGFQATPGAGEDVPLWILGSSLYGAQLAAALGLPYAFASHFAPGALDEAIAIYRRDFKPSAQLKYPYVMAGYNVFAADTDEEARLVATSMQQAFVRLRTGQPGKLQPPVPGYYESLPPQAQAMLADALNASTIGTQADVERDLAAFIRRTQVDEIILGGQIHDFDARKRSLEIAMTAAKAVSGGHEAAAAE</sequence>
<dbReference type="NCBIfam" id="TIGR03558">
    <property type="entry name" value="oxido_grp_1"/>
    <property type="match status" value="1"/>
</dbReference>
<reference evidence="4 5" key="1">
    <citation type="submission" date="2015-04" db="EMBL/GenBank/DDBJ databases">
        <title>Genome sequence of aromatic hydrocarbons-degrading Sphingobium chungbukense DJ77.</title>
        <authorList>
            <person name="Kim Y.-C."/>
            <person name="Chae J.-C."/>
        </authorList>
    </citation>
    <scope>NUCLEOTIDE SEQUENCE [LARGE SCALE GENOMIC DNA]</scope>
    <source>
        <strain evidence="4 5">DJ77</strain>
    </source>
</reference>
<dbReference type="GO" id="GO:0004497">
    <property type="term" value="F:monooxygenase activity"/>
    <property type="evidence" value="ECO:0007669"/>
    <property type="project" value="UniProtKB-KW"/>
</dbReference>
<dbReference type="PANTHER" id="PTHR30137:SF6">
    <property type="entry name" value="LUCIFERASE-LIKE MONOOXYGENASE"/>
    <property type="match status" value="1"/>
</dbReference>
<proteinExistence type="predicted"/>
<evidence type="ECO:0000259" key="3">
    <source>
        <dbReference type="Pfam" id="PF00296"/>
    </source>
</evidence>
<dbReference type="InterPro" id="IPR050766">
    <property type="entry name" value="Bact_Lucif_Oxidored"/>
</dbReference>
<organism evidence="4 5">
    <name type="scientific">Sphingobium chungbukense</name>
    <dbReference type="NCBI Taxonomy" id="56193"/>
    <lineage>
        <taxon>Bacteria</taxon>
        <taxon>Pseudomonadati</taxon>
        <taxon>Pseudomonadota</taxon>
        <taxon>Alphaproteobacteria</taxon>
        <taxon>Sphingomonadales</taxon>
        <taxon>Sphingomonadaceae</taxon>
        <taxon>Sphingobium</taxon>
    </lineage>
</organism>
<accession>A0A0M3AHT1</accession>
<comment type="caution">
    <text evidence="4">The sequence shown here is derived from an EMBL/GenBank/DDBJ whole genome shotgun (WGS) entry which is preliminary data.</text>
</comment>